<dbReference type="Proteomes" id="UP000076761">
    <property type="component" value="Unassembled WGS sequence"/>
</dbReference>
<dbReference type="OrthoDB" id="3263038at2759"/>
<feature type="non-terminal residue" evidence="2">
    <location>
        <position position="1"/>
    </location>
</feature>
<evidence type="ECO:0000313" key="3">
    <source>
        <dbReference type="Proteomes" id="UP000076761"/>
    </source>
</evidence>
<dbReference type="EMBL" id="KV425699">
    <property type="protein sequence ID" value="KZT18199.1"/>
    <property type="molecule type" value="Genomic_DNA"/>
</dbReference>
<dbReference type="AlphaFoldDB" id="A0A165MDJ3"/>
<organism evidence="2 3">
    <name type="scientific">Neolentinus lepideus HHB14362 ss-1</name>
    <dbReference type="NCBI Taxonomy" id="1314782"/>
    <lineage>
        <taxon>Eukaryota</taxon>
        <taxon>Fungi</taxon>
        <taxon>Dikarya</taxon>
        <taxon>Basidiomycota</taxon>
        <taxon>Agaricomycotina</taxon>
        <taxon>Agaricomycetes</taxon>
        <taxon>Gloeophyllales</taxon>
        <taxon>Gloeophyllaceae</taxon>
        <taxon>Neolentinus</taxon>
    </lineage>
</organism>
<name>A0A165MDJ3_9AGAM</name>
<dbReference type="InParanoid" id="A0A165MDJ3"/>
<evidence type="ECO:0000313" key="2">
    <source>
        <dbReference type="EMBL" id="KZT18199.1"/>
    </source>
</evidence>
<protein>
    <submittedName>
        <fullName evidence="2">Uncharacterized protein</fullName>
    </submittedName>
</protein>
<reference evidence="2 3" key="1">
    <citation type="journal article" date="2016" name="Mol. Biol. Evol.">
        <title>Comparative Genomics of Early-Diverging Mushroom-Forming Fungi Provides Insights into the Origins of Lignocellulose Decay Capabilities.</title>
        <authorList>
            <person name="Nagy L.G."/>
            <person name="Riley R."/>
            <person name="Tritt A."/>
            <person name="Adam C."/>
            <person name="Daum C."/>
            <person name="Floudas D."/>
            <person name="Sun H."/>
            <person name="Yadav J.S."/>
            <person name="Pangilinan J."/>
            <person name="Larsson K.H."/>
            <person name="Matsuura K."/>
            <person name="Barry K."/>
            <person name="Labutti K."/>
            <person name="Kuo R."/>
            <person name="Ohm R.A."/>
            <person name="Bhattacharya S.S."/>
            <person name="Shirouzu T."/>
            <person name="Yoshinaga Y."/>
            <person name="Martin F.M."/>
            <person name="Grigoriev I.V."/>
            <person name="Hibbett D.S."/>
        </authorList>
    </citation>
    <scope>NUCLEOTIDE SEQUENCE [LARGE SCALE GENOMIC DNA]</scope>
    <source>
        <strain evidence="2 3">HHB14362 ss-1</strain>
    </source>
</reference>
<feature type="region of interest" description="Disordered" evidence="1">
    <location>
        <begin position="41"/>
        <end position="64"/>
    </location>
</feature>
<feature type="non-terminal residue" evidence="2">
    <location>
        <position position="64"/>
    </location>
</feature>
<keyword evidence="3" id="KW-1185">Reference proteome</keyword>
<proteinExistence type="predicted"/>
<accession>A0A165MDJ3</accession>
<evidence type="ECO:0000256" key="1">
    <source>
        <dbReference type="SAM" id="MobiDB-lite"/>
    </source>
</evidence>
<gene>
    <name evidence="2" type="ORF">NEOLEDRAFT_1029215</name>
</gene>
<sequence>SDTLPSSVLKLDSSGVNWAIFSERFEITVREKCLWGHFSGTMLKPQPASTTPTDDEQEKLSKWE</sequence>